<dbReference type="RefSeq" id="WP_382363068.1">
    <property type="nucleotide sequence ID" value="NZ_JBHLWV010000018.1"/>
</dbReference>
<protein>
    <recommendedName>
        <fullName evidence="3">ParD-like antitoxin of type II toxin-antitoxin system</fullName>
    </recommendedName>
</protein>
<evidence type="ECO:0000313" key="1">
    <source>
        <dbReference type="EMBL" id="MFC0314876.1"/>
    </source>
</evidence>
<evidence type="ECO:0008006" key="3">
    <source>
        <dbReference type="Google" id="ProtNLM"/>
    </source>
</evidence>
<evidence type="ECO:0000313" key="2">
    <source>
        <dbReference type="Proteomes" id="UP001589783"/>
    </source>
</evidence>
<dbReference type="Proteomes" id="UP001589783">
    <property type="component" value="Unassembled WGS sequence"/>
</dbReference>
<comment type="caution">
    <text evidence="1">The sequence shown here is derived from an EMBL/GenBank/DDBJ whole genome shotgun (WGS) entry which is preliminary data.</text>
</comment>
<dbReference type="Pfam" id="PF11903">
    <property type="entry name" value="ParD_like"/>
    <property type="match status" value="1"/>
</dbReference>
<accession>A0ABV6H801</accession>
<dbReference type="EMBL" id="JBHLWV010000018">
    <property type="protein sequence ID" value="MFC0314876.1"/>
    <property type="molecule type" value="Genomic_DNA"/>
</dbReference>
<proteinExistence type="predicted"/>
<keyword evidence="2" id="KW-1185">Reference proteome</keyword>
<sequence>MTTAGRMTRVSPDLYADAERVVDSTHRSIRQQLEHWTRVGRNMDTFAGRGLRRVHAALEGRLPSEQLTADESALFDAEVDARIEELLPVTDMSATTAGPMMQGLATQTADGQESLVYSLPDGRTVTVTVTGQAR</sequence>
<organism evidence="1 2">
    <name type="scientific">Gordonia phosphorivorans</name>
    <dbReference type="NCBI Taxonomy" id="1056982"/>
    <lineage>
        <taxon>Bacteria</taxon>
        <taxon>Bacillati</taxon>
        <taxon>Actinomycetota</taxon>
        <taxon>Actinomycetes</taxon>
        <taxon>Mycobacteriales</taxon>
        <taxon>Gordoniaceae</taxon>
        <taxon>Gordonia</taxon>
    </lineage>
</organism>
<gene>
    <name evidence="1" type="ORF">ACFFJD_08435</name>
</gene>
<name>A0ABV6H801_9ACTN</name>
<reference evidence="1 2" key="1">
    <citation type="submission" date="2024-09" db="EMBL/GenBank/DDBJ databases">
        <authorList>
            <person name="Sun Q."/>
            <person name="Mori K."/>
        </authorList>
    </citation>
    <scope>NUCLEOTIDE SEQUENCE [LARGE SCALE GENOMIC DNA]</scope>
    <source>
        <strain evidence="1 2">CCM 7957</strain>
    </source>
</reference>
<dbReference type="InterPro" id="IPR021831">
    <property type="entry name" value="ParD-like"/>
</dbReference>